<evidence type="ECO:0000313" key="2">
    <source>
        <dbReference type="EMBL" id="TNV70800.1"/>
    </source>
</evidence>
<protein>
    <submittedName>
        <fullName evidence="2">Uncharacterized protein</fullName>
    </submittedName>
</protein>
<evidence type="ECO:0000256" key="1">
    <source>
        <dbReference type="SAM" id="MobiDB-lite"/>
    </source>
</evidence>
<name>A0A8J8N9T3_HALGN</name>
<proteinExistence type="predicted"/>
<keyword evidence="3" id="KW-1185">Reference proteome</keyword>
<accession>A0A8J8N9T3</accession>
<reference evidence="2" key="1">
    <citation type="submission" date="2019-06" db="EMBL/GenBank/DDBJ databases">
        <authorList>
            <person name="Zheng W."/>
        </authorList>
    </citation>
    <scope>NUCLEOTIDE SEQUENCE</scope>
    <source>
        <strain evidence="2">QDHG01</strain>
    </source>
</reference>
<dbReference type="EMBL" id="RRYP01032607">
    <property type="protein sequence ID" value="TNV70800.1"/>
    <property type="molecule type" value="Genomic_DNA"/>
</dbReference>
<feature type="compositionally biased region" description="Basic residues" evidence="1">
    <location>
        <begin position="69"/>
        <end position="134"/>
    </location>
</feature>
<gene>
    <name evidence="2" type="ORF">FGO68_gene16787</name>
</gene>
<organism evidence="2 3">
    <name type="scientific">Halteria grandinella</name>
    <dbReference type="NCBI Taxonomy" id="5974"/>
    <lineage>
        <taxon>Eukaryota</taxon>
        <taxon>Sar</taxon>
        <taxon>Alveolata</taxon>
        <taxon>Ciliophora</taxon>
        <taxon>Intramacronucleata</taxon>
        <taxon>Spirotrichea</taxon>
        <taxon>Stichotrichia</taxon>
        <taxon>Sporadotrichida</taxon>
        <taxon>Halteriidae</taxon>
        <taxon>Halteria</taxon>
    </lineage>
</organism>
<dbReference type="Proteomes" id="UP000785679">
    <property type="component" value="Unassembled WGS sequence"/>
</dbReference>
<feature type="region of interest" description="Disordered" evidence="1">
    <location>
        <begin position="50"/>
        <end position="137"/>
    </location>
</feature>
<evidence type="ECO:0000313" key="3">
    <source>
        <dbReference type="Proteomes" id="UP000785679"/>
    </source>
</evidence>
<sequence length="182" mass="21822">MFHKSISDTKYQNRRFLKRRKFVYCSERCLRPSAARVCQSSSSNGLTISAHLASISQPTQTKKEESWPRRLRQRKPPPRNQRQKPLRKQQPRKQQRRKSRHPRKLPSPRLPRKKLPPLLRRLRRPNPRQLKQARSRQCTIYSQKTPQNSPFQDYPNFTKSIQSTPRKYANPTQPQYIRIESN</sequence>
<dbReference type="AlphaFoldDB" id="A0A8J8N9T3"/>
<comment type="caution">
    <text evidence="2">The sequence shown here is derived from an EMBL/GenBank/DDBJ whole genome shotgun (WGS) entry which is preliminary data.</text>
</comment>